<dbReference type="InterPro" id="IPR050744">
    <property type="entry name" value="AI-2_Isomerase_LsrG"/>
</dbReference>
<evidence type="ECO:0000313" key="2">
    <source>
        <dbReference type="EMBL" id="SFN48456.1"/>
    </source>
</evidence>
<feature type="domain" description="ABM" evidence="1">
    <location>
        <begin position="28"/>
        <end position="117"/>
    </location>
</feature>
<name>A0A1I4ZDX3_9FLAO</name>
<accession>A0A1I4ZDX3</accession>
<dbReference type="PROSITE" id="PS51725">
    <property type="entry name" value="ABM"/>
    <property type="match status" value="1"/>
</dbReference>
<dbReference type="InterPro" id="IPR011008">
    <property type="entry name" value="Dimeric_a/b-barrel"/>
</dbReference>
<evidence type="ECO:0000259" key="1">
    <source>
        <dbReference type="PROSITE" id="PS51725"/>
    </source>
</evidence>
<dbReference type="AlphaFoldDB" id="A0A1I4ZDX3"/>
<dbReference type="PANTHER" id="PTHR33336">
    <property type="entry name" value="QUINOL MONOOXYGENASE YGIN-RELATED"/>
    <property type="match status" value="1"/>
</dbReference>
<evidence type="ECO:0000313" key="3">
    <source>
        <dbReference type="Proteomes" id="UP000199153"/>
    </source>
</evidence>
<keyword evidence="2" id="KW-0560">Oxidoreductase</keyword>
<dbReference type="EMBL" id="FOVL01000006">
    <property type="protein sequence ID" value="SFN48456.1"/>
    <property type="molecule type" value="Genomic_DNA"/>
</dbReference>
<keyword evidence="2" id="KW-0503">Monooxygenase</keyword>
<dbReference type="SUPFAM" id="SSF54909">
    <property type="entry name" value="Dimeric alpha+beta barrel"/>
    <property type="match status" value="1"/>
</dbReference>
<dbReference type="PANTHER" id="PTHR33336:SF15">
    <property type="entry name" value="ABM DOMAIN-CONTAINING PROTEIN"/>
    <property type="match status" value="1"/>
</dbReference>
<dbReference type="GO" id="GO:0004497">
    <property type="term" value="F:monooxygenase activity"/>
    <property type="evidence" value="ECO:0007669"/>
    <property type="project" value="UniProtKB-KW"/>
</dbReference>
<dbReference type="InterPro" id="IPR007138">
    <property type="entry name" value="ABM_dom"/>
</dbReference>
<keyword evidence="3" id="KW-1185">Reference proteome</keyword>
<reference evidence="2 3" key="1">
    <citation type="submission" date="2016-10" db="EMBL/GenBank/DDBJ databases">
        <authorList>
            <person name="de Groot N.N."/>
        </authorList>
    </citation>
    <scope>NUCLEOTIDE SEQUENCE [LARGE SCALE GENOMIC DNA]</scope>
    <source>
        <strain evidence="2 3">DSM 17794</strain>
    </source>
</reference>
<organism evidence="2 3">
    <name type="scientific">Salegentibacter flavus</name>
    <dbReference type="NCBI Taxonomy" id="287099"/>
    <lineage>
        <taxon>Bacteria</taxon>
        <taxon>Pseudomonadati</taxon>
        <taxon>Bacteroidota</taxon>
        <taxon>Flavobacteriia</taxon>
        <taxon>Flavobacteriales</taxon>
        <taxon>Flavobacteriaceae</taxon>
        <taxon>Salegentibacter</taxon>
    </lineage>
</organism>
<dbReference type="Proteomes" id="UP000199153">
    <property type="component" value="Unassembled WGS sequence"/>
</dbReference>
<sequence>MKKNILLLFISLIVLGFTSCNKEEGEEVIVLVKYKTLPNKNIDALASMERLIENVEKEDHFVQIKLHVDKNDNSNIMLYEVWNDEDYYKNEHMETEHLKQFKTESQAFLAGPPEISYWKEHSVYE</sequence>
<protein>
    <submittedName>
        <fullName evidence="2">Quinol monooxygenase YgiN</fullName>
    </submittedName>
</protein>
<gene>
    <name evidence="2" type="ORF">SAMN05660413_01265</name>
</gene>
<dbReference type="Pfam" id="PF03992">
    <property type="entry name" value="ABM"/>
    <property type="match status" value="1"/>
</dbReference>
<dbReference type="Gene3D" id="3.30.70.100">
    <property type="match status" value="1"/>
</dbReference>
<dbReference type="RefSeq" id="WP_093407301.1">
    <property type="nucleotide sequence ID" value="NZ_FOVL01000006.1"/>
</dbReference>
<dbReference type="PROSITE" id="PS51257">
    <property type="entry name" value="PROKAR_LIPOPROTEIN"/>
    <property type="match status" value="1"/>
</dbReference>
<dbReference type="OrthoDB" id="678044at2"/>
<proteinExistence type="predicted"/>